<dbReference type="InterPro" id="IPR000847">
    <property type="entry name" value="LysR_HTH_N"/>
</dbReference>
<keyword evidence="2" id="KW-0805">Transcription regulation</keyword>
<dbReference type="Proteomes" id="UP001147653">
    <property type="component" value="Unassembled WGS sequence"/>
</dbReference>
<dbReference type="InterPro" id="IPR005119">
    <property type="entry name" value="LysR_subst-bd"/>
</dbReference>
<dbReference type="GO" id="GO:0032993">
    <property type="term" value="C:protein-DNA complex"/>
    <property type="evidence" value="ECO:0007669"/>
    <property type="project" value="TreeGrafter"/>
</dbReference>
<dbReference type="SUPFAM" id="SSF53850">
    <property type="entry name" value="Periplasmic binding protein-like II"/>
    <property type="match status" value="1"/>
</dbReference>
<dbReference type="PRINTS" id="PR00039">
    <property type="entry name" value="HTHLYSR"/>
</dbReference>
<protein>
    <submittedName>
        <fullName evidence="6">LysR substrate-binding domain-containing protein</fullName>
    </submittedName>
</protein>
<comment type="similarity">
    <text evidence="1">Belongs to the LysR transcriptional regulatory family.</text>
</comment>
<dbReference type="GO" id="GO:0003700">
    <property type="term" value="F:DNA-binding transcription factor activity"/>
    <property type="evidence" value="ECO:0007669"/>
    <property type="project" value="InterPro"/>
</dbReference>
<dbReference type="RefSeq" id="WP_270023326.1">
    <property type="nucleotide sequence ID" value="NZ_JAPDDP010000003.1"/>
</dbReference>
<evidence type="ECO:0000259" key="5">
    <source>
        <dbReference type="PROSITE" id="PS50931"/>
    </source>
</evidence>
<dbReference type="Gene3D" id="1.10.10.10">
    <property type="entry name" value="Winged helix-like DNA-binding domain superfamily/Winged helix DNA-binding domain"/>
    <property type="match status" value="1"/>
</dbReference>
<comment type="caution">
    <text evidence="6">The sequence shown here is derived from an EMBL/GenBank/DDBJ whole genome shotgun (WGS) entry which is preliminary data.</text>
</comment>
<dbReference type="InterPro" id="IPR036390">
    <property type="entry name" value="WH_DNA-bd_sf"/>
</dbReference>
<dbReference type="AlphaFoldDB" id="A0A9X3SCT9"/>
<evidence type="ECO:0000313" key="7">
    <source>
        <dbReference type="Proteomes" id="UP001147653"/>
    </source>
</evidence>
<evidence type="ECO:0000313" key="6">
    <source>
        <dbReference type="EMBL" id="MDA0179057.1"/>
    </source>
</evidence>
<dbReference type="PANTHER" id="PTHR30346:SF29">
    <property type="entry name" value="LYSR SUBSTRATE-BINDING"/>
    <property type="match status" value="1"/>
</dbReference>
<dbReference type="PROSITE" id="PS50931">
    <property type="entry name" value="HTH_LYSR"/>
    <property type="match status" value="1"/>
</dbReference>
<proteinExistence type="inferred from homology"/>
<evidence type="ECO:0000256" key="1">
    <source>
        <dbReference type="ARBA" id="ARBA00009437"/>
    </source>
</evidence>
<evidence type="ECO:0000256" key="4">
    <source>
        <dbReference type="ARBA" id="ARBA00023163"/>
    </source>
</evidence>
<dbReference type="PANTHER" id="PTHR30346">
    <property type="entry name" value="TRANSCRIPTIONAL DUAL REGULATOR HCAR-RELATED"/>
    <property type="match status" value="1"/>
</dbReference>
<dbReference type="Gene3D" id="3.40.190.10">
    <property type="entry name" value="Periplasmic binding protein-like II"/>
    <property type="match status" value="2"/>
</dbReference>
<accession>A0A9X3SCT9</accession>
<feature type="domain" description="HTH lysR-type" evidence="5">
    <location>
        <begin position="4"/>
        <end position="61"/>
    </location>
</feature>
<dbReference type="InterPro" id="IPR036388">
    <property type="entry name" value="WH-like_DNA-bd_sf"/>
</dbReference>
<organism evidence="6 7">
    <name type="scientific">Solirubrobacter phytolaccae</name>
    <dbReference type="NCBI Taxonomy" id="1404360"/>
    <lineage>
        <taxon>Bacteria</taxon>
        <taxon>Bacillati</taxon>
        <taxon>Actinomycetota</taxon>
        <taxon>Thermoleophilia</taxon>
        <taxon>Solirubrobacterales</taxon>
        <taxon>Solirubrobacteraceae</taxon>
        <taxon>Solirubrobacter</taxon>
    </lineage>
</organism>
<keyword evidence="4" id="KW-0804">Transcription</keyword>
<dbReference type="Pfam" id="PF03466">
    <property type="entry name" value="LysR_substrate"/>
    <property type="match status" value="1"/>
</dbReference>
<dbReference type="EMBL" id="JAPDDP010000003">
    <property type="protein sequence ID" value="MDA0179057.1"/>
    <property type="molecule type" value="Genomic_DNA"/>
</dbReference>
<gene>
    <name evidence="6" type="ORF">OJ997_02025</name>
</gene>
<dbReference type="Pfam" id="PF00126">
    <property type="entry name" value="HTH_1"/>
    <property type="match status" value="1"/>
</dbReference>
<keyword evidence="7" id="KW-1185">Reference proteome</keyword>
<reference evidence="6" key="1">
    <citation type="submission" date="2022-10" db="EMBL/GenBank/DDBJ databases">
        <title>The WGS of Solirubrobacter phytolaccae KCTC 29190.</title>
        <authorList>
            <person name="Jiang Z."/>
        </authorList>
    </citation>
    <scope>NUCLEOTIDE SEQUENCE</scope>
    <source>
        <strain evidence="6">KCTC 29190</strain>
    </source>
</reference>
<name>A0A9X3SCT9_9ACTN</name>
<dbReference type="SUPFAM" id="SSF46785">
    <property type="entry name" value="Winged helix' DNA-binding domain"/>
    <property type="match status" value="1"/>
</dbReference>
<keyword evidence="3" id="KW-0238">DNA-binding</keyword>
<dbReference type="GO" id="GO:0003677">
    <property type="term" value="F:DNA binding"/>
    <property type="evidence" value="ECO:0007669"/>
    <property type="project" value="UniProtKB-KW"/>
</dbReference>
<evidence type="ECO:0000256" key="2">
    <source>
        <dbReference type="ARBA" id="ARBA00023015"/>
    </source>
</evidence>
<evidence type="ECO:0000256" key="3">
    <source>
        <dbReference type="ARBA" id="ARBA00023125"/>
    </source>
</evidence>
<sequence length="293" mass="31137">MAELTLTGMRIVSEVAARGSLTGAAHALGYTQSAISRQVALMEEATGAPLFERLPRGVEPTARGRALLTHIRGILDRVDAATLALTQLEDQLVDRLTLGAFPTALAGLVPQALARMREQHPAITIRLREGGSAAQLRRLRAGRVDVGVIAVGAGLDYALEDLRADVVVRGGALLAVGETHPFAGRTWVNVADLRGQTWIVGVADESGPQFGPWPTLDEEPRIAHALRDWPARLGLVAAGVGVAVIPSLLEHALPPGVRAIRVEDPRPFRREVLAVTRPDRSAAAQALIDALRG</sequence>